<dbReference type="InterPro" id="IPR032315">
    <property type="entry name" value="DUF4846"/>
</dbReference>
<dbReference type="EMBL" id="FOBB01000002">
    <property type="protein sequence ID" value="SEL58712.1"/>
    <property type="molecule type" value="Genomic_DNA"/>
</dbReference>
<proteinExistence type="predicted"/>
<dbReference type="OrthoDB" id="5511471at2"/>
<reference evidence="1 2" key="1">
    <citation type="submission" date="2016-10" db="EMBL/GenBank/DDBJ databases">
        <authorList>
            <person name="de Groot N.N."/>
        </authorList>
    </citation>
    <scope>NUCLEOTIDE SEQUENCE [LARGE SCALE GENOMIC DNA]</scope>
    <source>
        <strain evidence="1 2">DSM 21039</strain>
    </source>
</reference>
<evidence type="ECO:0000313" key="1">
    <source>
        <dbReference type="EMBL" id="SEL58712.1"/>
    </source>
</evidence>
<dbReference type="RefSeq" id="WP_089910207.1">
    <property type="nucleotide sequence ID" value="NZ_FOBB01000002.1"/>
</dbReference>
<evidence type="ECO:0000313" key="2">
    <source>
        <dbReference type="Proteomes" id="UP000198984"/>
    </source>
</evidence>
<sequence>MIRISLVVIAIIICAAHPPLALKKVMDIPLPAGYVRLAQPANSYGAYLRTLALTQDKTVYLFNGAKKTNQDAQYAVLDMDTGNKDLQQCADAVIRLRAEFLYQAGRYSEIVFTLTNGFRCDYVHYAEGFRLNVNGNQCRWQRQQSKNYSYATFRQYLNLVFSYAGTRSLHAQLKTIPMSGMQPGAVFVQKGDPYGHAVTVMDMAYNPITKDTIFLLSQSYMPAQSIHVLKNPEDGKLSPWYSLKAADPIETPEWTFYQKDLKTF</sequence>
<gene>
    <name evidence="1" type="ORF">SAMN04488505_102616</name>
</gene>
<organism evidence="1 2">
    <name type="scientific">Chitinophaga rupis</name>
    <dbReference type="NCBI Taxonomy" id="573321"/>
    <lineage>
        <taxon>Bacteria</taxon>
        <taxon>Pseudomonadati</taxon>
        <taxon>Bacteroidota</taxon>
        <taxon>Chitinophagia</taxon>
        <taxon>Chitinophagales</taxon>
        <taxon>Chitinophagaceae</taxon>
        <taxon>Chitinophaga</taxon>
    </lineage>
</organism>
<accession>A0A1H7REY6</accession>
<name>A0A1H7REY6_9BACT</name>
<dbReference type="Proteomes" id="UP000198984">
    <property type="component" value="Unassembled WGS sequence"/>
</dbReference>
<protein>
    <recommendedName>
        <fullName evidence="3">DUF4846 domain-containing protein</fullName>
    </recommendedName>
</protein>
<evidence type="ECO:0008006" key="3">
    <source>
        <dbReference type="Google" id="ProtNLM"/>
    </source>
</evidence>
<dbReference type="Pfam" id="PF16138">
    <property type="entry name" value="DUF4846"/>
    <property type="match status" value="1"/>
</dbReference>
<dbReference type="STRING" id="573321.SAMN04488505_102616"/>
<keyword evidence="2" id="KW-1185">Reference proteome</keyword>
<dbReference type="AlphaFoldDB" id="A0A1H7REY6"/>